<dbReference type="AlphaFoldDB" id="A0A371G9C9"/>
<name>A0A371G9C9_MUCPR</name>
<dbReference type="OrthoDB" id="101614at2759"/>
<reference evidence="1" key="1">
    <citation type="submission" date="2018-05" db="EMBL/GenBank/DDBJ databases">
        <title>Draft genome of Mucuna pruriens seed.</title>
        <authorList>
            <person name="Nnadi N.E."/>
            <person name="Vos R."/>
            <person name="Hasami M.H."/>
            <person name="Devisetty U.K."/>
            <person name="Aguiy J.C."/>
        </authorList>
    </citation>
    <scope>NUCLEOTIDE SEQUENCE [LARGE SCALE GENOMIC DNA]</scope>
    <source>
        <strain evidence="1">JCA_2017</strain>
    </source>
</reference>
<organism evidence="1 2">
    <name type="scientific">Mucuna pruriens</name>
    <name type="common">Velvet bean</name>
    <name type="synonym">Dolichos pruriens</name>
    <dbReference type="NCBI Taxonomy" id="157652"/>
    <lineage>
        <taxon>Eukaryota</taxon>
        <taxon>Viridiplantae</taxon>
        <taxon>Streptophyta</taxon>
        <taxon>Embryophyta</taxon>
        <taxon>Tracheophyta</taxon>
        <taxon>Spermatophyta</taxon>
        <taxon>Magnoliopsida</taxon>
        <taxon>eudicotyledons</taxon>
        <taxon>Gunneridae</taxon>
        <taxon>Pentapetalae</taxon>
        <taxon>rosids</taxon>
        <taxon>fabids</taxon>
        <taxon>Fabales</taxon>
        <taxon>Fabaceae</taxon>
        <taxon>Papilionoideae</taxon>
        <taxon>50 kb inversion clade</taxon>
        <taxon>NPAAA clade</taxon>
        <taxon>indigoferoid/millettioid clade</taxon>
        <taxon>Phaseoleae</taxon>
        <taxon>Mucuna</taxon>
    </lineage>
</organism>
<keyword evidence="2" id="KW-1185">Reference proteome</keyword>
<evidence type="ECO:0000313" key="2">
    <source>
        <dbReference type="Proteomes" id="UP000257109"/>
    </source>
</evidence>
<proteinExistence type="predicted"/>
<evidence type="ECO:0000313" key="1">
    <source>
        <dbReference type="EMBL" id="RDX87136.1"/>
    </source>
</evidence>
<feature type="non-terminal residue" evidence="1">
    <location>
        <position position="1"/>
    </location>
</feature>
<dbReference type="Proteomes" id="UP000257109">
    <property type="component" value="Unassembled WGS sequence"/>
</dbReference>
<comment type="caution">
    <text evidence="1">The sequence shown here is derived from an EMBL/GenBank/DDBJ whole genome shotgun (WGS) entry which is preliminary data.</text>
</comment>
<dbReference type="EMBL" id="QJKJ01006322">
    <property type="protein sequence ID" value="RDX87136.1"/>
    <property type="molecule type" value="Genomic_DNA"/>
</dbReference>
<sequence length="66" mass="7351">MLNPAKCTFGVKTGKLSGFIVNERAIELDLDKVKAIRNMLTPKTETKGQLHSPIHLSVDGYLQRNI</sequence>
<protein>
    <submittedName>
        <fullName evidence="1">Uncharacterized protein</fullName>
    </submittedName>
</protein>
<accession>A0A371G9C9</accession>
<gene>
    <name evidence="1" type="ORF">CR513_31437</name>
</gene>